<gene>
    <name evidence="3" type="ORF">g.6773</name>
</gene>
<feature type="transmembrane region" description="Helical" evidence="2">
    <location>
        <begin position="61"/>
        <end position="83"/>
    </location>
</feature>
<evidence type="ECO:0000256" key="1">
    <source>
        <dbReference type="SAM" id="MobiDB-lite"/>
    </source>
</evidence>
<feature type="region of interest" description="Disordered" evidence="1">
    <location>
        <begin position="121"/>
        <end position="141"/>
    </location>
</feature>
<name>A0A1B6KFQ0_9HEMI</name>
<accession>A0A1B6KFQ0</accession>
<dbReference type="AlphaFoldDB" id="A0A1B6KFQ0"/>
<proteinExistence type="predicted"/>
<reference evidence="3" key="1">
    <citation type="submission" date="2015-11" db="EMBL/GenBank/DDBJ databases">
        <title>De novo transcriptome assembly of four potential Pierce s Disease insect vectors from Arizona vineyards.</title>
        <authorList>
            <person name="Tassone E.E."/>
        </authorList>
    </citation>
    <scope>NUCLEOTIDE SEQUENCE</scope>
</reference>
<feature type="non-terminal residue" evidence="3">
    <location>
        <position position="1"/>
    </location>
</feature>
<keyword evidence="2" id="KW-1133">Transmembrane helix</keyword>
<organism evidence="3">
    <name type="scientific">Graphocephala atropunctata</name>
    <dbReference type="NCBI Taxonomy" id="36148"/>
    <lineage>
        <taxon>Eukaryota</taxon>
        <taxon>Metazoa</taxon>
        <taxon>Ecdysozoa</taxon>
        <taxon>Arthropoda</taxon>
        <taxon>Hexapoda</taxon>
        <taxon>Insecta</taxon>
        <taxon>Pterygota</taxon>
        <taxon>Neoptera</taxon>
        <taxon>Paraneoptera</taxon>
        <taxon>Hemiptera</taxon>
        <taxon>Auchenorrhyncha</taxon>
        <taxon>Membracoidea</taxon>
        <taxon>Cicadellidae</taxon>
        <taxon>Cicadellinae</taxon>
        <taxon>Cicadellini</taxon>
        <taxon>Graphocephala</taxon>
    </lineage>
</organism>
<sequence>GILTVEERELIHFDINDTLSVLQRLDAELGTLRLTEYPLEGVLHQLRSHRGTKIWWHSARVVASGSIGLISTLILSYVCYRLWKPFAAWRELRRSQRRERRAANLSSVLELIVRPRALPRRADAEAAPEDPGDTEVTVTNA</sequence>
<evidence type="ECO:0000313" key="3">
    <source>
        <dbReference type="EMBL" id="JAT10249.1"/>
    </source>
</evidence>
<protein>
    <submittedName>
        <fullName evidence="3">Uncharacterized protein</fullName>
    </submittedName>
</protein>
<evidence type="ECO:0000256" key="2">
    <source>
        <dbReference type="SAM" id="Phobius"/>
    </source>
</evidence>
<keyword evidence="2" id="KW-0812">Transmembrane</keyword>
<dbReference type="EMBL" id="GEBQ01029728">
    <property type="protein sequence ID" value="JAT10249.1"/>
    <property type="molecule type" value="Transcribed_RNA"/>
</dbReference>
<keyword evidence="2" id="KW-0472">Membrane</keyword>